<keyword evidence="6" id="KW-1185">Reference proteome</keyword>
<evidence type="ECO:0000313" key="5">
    <source>
        <dbReference type="EMBL" id="AOS43734.1"/>
    </source>
</evidence>
<evidence type="ECO:0000256" key="2">
    <source>
        <dbReference type="ARBA" id="ARBA00022989"/>
    </source>
</evidence>
<evidence type="ECO:0000256" key="1">
    <source>
        <dbReference type="ARBA" id="ARBA00022692"/>
    </source>
</evidence>
<keyword evidence="2 4" id="KW-1133">Transmembrane helix</keyword>
<dbReference type="GO" id="GO:0022857">
    <property type="term" value="F:transmembrane transporter activity"/>
    <property type="evidence" value="ECO:0007669"/>
    <property type="project" value="InterPro"/>
</dbReference>
<dbReference type="PANTHER" id="PTHR23547">
    <property type="entry name" value="MAJOR FACILITATOR SUPERFAMILY DOMAIN, GENERAL SUBSTRATE TRANSPORTER"/>
    <property type="match status" value="1"/>
</dbReference>
<dbReference type="Proteomes" id="UP000095228">
    <property type="component" value="Chromosome"/>
</dbReference>
<feature type="transmembrane region" description="Helical" evidence="4">
    <location>
        <begin position="310"/>
        <end position="332"/>
    </location>
</feature>
<name>A0A1D8AS61_9BACT</name>
<reference evidence="5 6" key="1">
    <citation type="submission" date="2016-06" db="EMBL/GenBank/DDBJ databases">
        <title>Three novel species with peptidoglycan cell walls form the new genus Lacunisphaera gen. nov. in the family Opitutaceae of the verrucomicrobial subdivision 4.</title>
        <authorList>
            <person name="Rast P."/>
            <person name="Gloeckner I."/>
            <person name="Jogler M."/>
            <person name="Boedeker C."/>
            <person name="Jeske O."/>
            <person name="Wiegand S."/>
            <person name="Reinhardt R."/>
            <person name="Schumann P."/>
            <person name="Rohde M."/>
            <person name="Spring S."/>
            <person name="Gloeckner F.O."/>
            <person name="Jogler C."/>
        </authorList>
    </citation>
    <scope>NUCLEOTIDE SEQUENCE [LARGE SCALE GENOMIC DNA]</scope>
    <source>
        <strain evidence="5 6">IG16b</strain>
    </source>
</reference>
<dbReference type="NCBIfam" id="NF033734">
    <property type="entry name" value="MFS_ArsJ"/>
    <property type="match status" value="1"/>
</dbReference>
<accession>A0A1D8AS61</accession>
<protein>
    <submittedName>
        <fullName evidence="5">Major Facilitator Superfamily protein</fullName>
    </submittedName>
</protein>
<feature type="transmembrane region" description="Helical" evidence="4">
    <location>
        <begin position="283"/>
        <end position="304"/>
    </location>
</feature>
<gene>
    <name evidence="5" type="ORF">Verru16b_00789</name>
</gene>
<dbReference type="SUPFAM" id="SSF103473">
    <property type="entry name" value="MFS general substrate transporter"/>
    <property type="match status" value="1"/>
</dbReference>
<keyword evidence="1 4" id="KW-0812">Transmembrane</keyword>
<dbReference type="AlphaFoldDB" id="A0A1D8AS61"/>
<feature type="transmembrane region" description="Helical" evidence="4">
    <location>
        <begin position="253"/>
        <end position="271"/>
    </location>
</feature>
<evidence type="ECO:0000256" key="3">
    <source>
        <dbReference type="ARBA" id="ARBA00023136"/>
    </source>
</evidence>
<keyword evidence="3 4" id="KW-0472">Membrane</keyword>
<sequence length="412" mass="42868">MNLRHYSLVTGAYWAFTLTDGALRMLVLLHFARLGYSPVQLAFLFLLYEFCGILTNLLGGWLASRMGLRITLLAGLFLQVTALGLLAGLNPAWPEAWSVAWVMGAQALSGIAKDLTKMSSKSAIKVLVPADARGTLFRWVAVLTGSKNALKGVGFFLGGWLLVGLGYTGALLAMAGGLLAVWLVAWASLPAELGKAKTKVGFSQLFAKSRAINVLSAARLFLFGARDIWFVVGVPVFLSTTLGWSGAQVGGFMASWVIGYGVIQSGAPALLRGRVPAGGTAALAGFLLAAVAAVIPLLLAAGLAPGPVMVGGLALFGAVFALNSAIHSYLILDYTDGDKVALNVGFYYMANAGGRLIGCLLSGVLYQTAGLAGCLWGTFGFAVVAAGIALALPRSAAHPERLAASERVIDSD</sequence>
<dbReference type="OrthoDB" id="186809at2"/>
<dbReference type="Gene3D" id="1.20.1250.20">
    <property type="entry name" value="MFS general substrate transporter like domains"/>
    <property type="match status" value="2"/>
</dbReference>
<dbReference type="PANTHER" id="PTHR23547:SF1">
    <property type="entry name" value="MAJOR FACILITATOR SUPERFAMILY MFS_1"/>
    <property type="match status" value="1"/>
</dbReference>
<feature type="transmembrane region" description="Helical" evidence="4">
    <location>
        <begin position="344"/>
        <end position="364"/>
    </location>
</feature>
<dbReference type="InterPro" id="IPR011701">
    <property type="entry name" value="MFS"/>
</dbReference>
<feature type="transmembrane region" description="Helical" evidence="4">
    <location>
        <begin position="38"/>
        <end position="58"/>
    </location>
</feature>
<evidence type="ECO:0000256" key="4">
    <source>
        <dbReference type="SAM" id="Phobius"/>
    </source>
</evidence>
<dbReference type="STRING" id="1838286.Verru16b_00789"/>
<dbReference type="InterPro" id="IPR047769">
    <property type="entry name" value="MFS_ArsJ"/>
</dbReference>
<feature type="transmembrane region" description="Helical" evidence="4">
    <location>
        <begin position="70"/>
        <end position="90"/>
    </location>
</feature>
<feature type="transmembrane region" description="Helical" evidence="4">
    <location>
        <begin position="169"/>
        <end position="189"/>
    </location>
</feature>
<dbReference type="PATRIC" id="fig|1838286.3.peg.797"/>
<dbReference type="KEGG" id="obg:Verru16b_00789"/>
<dbReference type="InterPro" id="IPR036259">
    <property type="entry name" value="MFS_trans_sf"/>
</dbReference>
<proteinExistence type="predicted"/>
<evidence type="ECO:0000313" key="6">
    <source>
        <dbReference type="Proteomes" id="UP000095228"/>
    </source>
</evidence>
<feature type="transmembrane region" description="Helical" evidence="4">
    <location>
        <begin position="370"/>
        <end position="392"/>
    </location>
</feature>
<dbReference type="EMBL" id="CP016094">
    <property type="protein sequence ID" value="AOS43734.1"/>
    <property type="molecule type" value="Genomic_DNA"/>
</dbReference>
<feature type="transmembrane region" description="Helical" evidence="4">
    <location>
        <begin position="12"/>
        <end position="32"/>
    </location>
</feature>
<feature type="transmembrane region" description="Helical" evidence="4">
    <location>
        <begin position="228"/>
        <end position="247"/>
    </location>
</feature>
<dbReference type="Pfam" id="PF07690">
    <property type="entry name" value="MFS_1"/>
    <property type="match status" value="1"/>
</dbReference>
<dbReference type="RefSeq" id="WP_069961061.1">
    <property type="nucleotide sequence ID" value="NZ_CP016094.1"/>
</dbReference>
<organism evidence="5 6">
    <name type="scientific">Lacunisphaera limnophila</name>
    <dbReference type="NCBI Taxonomy" id="1838286"/>
    <lineage>
        <taxon>Bacteria</taxon>
        <taxon>Pseudomonadati</taxon>
        <taxon>Verrucomicrobiota</taxon>
        <taxon>Opitutia</taxon>
        <taxon>Opitutales</taxon>
        <taxon>Opitutaceae</taxon>
        <taxon>Lacunisphaera</taxon>
    </lineage>
</organism>